<accession>Q3U524</accession>
<evidence type="ECO:0000313" key="2">
    <source>
        <dbReference type="EMBL" id="BAE32256.1"/>
    </source>
</evidence>
<reference evidence="2" key="5">
    <citation type="journal article" date="2002" name="Nature">
        <title>Analysis of the mouse transcriptome based on functional annotation of 60,770 full-length cDNAs.</title>
        <authorList>
            <consortium name="The FANTOM Consortium and the RIKEN Genome Exploration Research Group Phase I and II Team"/>
        </authorList>
    </citation>
    <scope>NUCLEOTIDE SEQUENCE</scope>
    <source>
        <strain evidence="2">NOD</strain>
        <tissue evidence="2">Thymus</tissue>
    </source>
</reference>
<reference evidence="2" key="6">
    <citation type="submission" date="2004-03" db="EMBL/GenBank/DDBJ databases">
        <authorList>
            <person name="Arakawa T."/>
            <person name="Carninci P."/>
            <person name="Fukuda S."/>
            <person name="Hashizume W."/>
            <person name="Hayashida K."/>
            <person name="Hori F."/>
            <person name="Iida J."/>
            <person name="Imamura K."/>
            <person name="Imotani K."/>
            <person name="Itoh M."/>
            <person name="Kanagawa S."/>
            <person name="Kawai J."/>
            <person name="Kojima M."/>
            <person name="Konno H."/>
            <person name="Murata M."/>
            <person name="Nakamura M."/>
            <person name="Ninomiya N."/>
            <person name="Nishiyori H."/>
            <person name="Nomura K."/>
            <person name="Ohno M."/>
            <person name="Sakazume N."/>
            <person name="Sano H."/>
            <person name="Sasaki D."/>
            <person name="Shibata K."/>
            <person name="Shiraki T."/>
            <person name="Tagami M."/>
            <person name="Tagami Y."/>
            <person name="Waki K."/>
            <person name="Watahiki A."/>
            <person name="Muramatsu M."/>
            <person name="Hayashizaki Y."/>
        </authorList>
    </citation>
    <scope>NUCLEOTIDE SEQUENCE</scope>
    <source>
        <strain evidence="2">NOD</strain>
        <tissue evidence="2">Thymus</tissue>
    </source>
</reference>
<dbReference type="MGI" id="MGI:1925543">
    <property type="gene designation" value="Tbcel"/>
</dbReference>
<proteinExistence type="evidence at transcript level"/>
<reference evidence="2" key="7">
    <citation type="journal article" date="2005" name="Science">
        <title>The Transcriptional Landscape of the Mammalian Genome.</title>
        <authorList>
            <consortium name="The FANTOM Consortium"/>
            <consortium name="Riken Genome Exploration Research Group and Genome Science Group (Genome Network Project Core Group)"/>
        </authorList>
    </citation>
    <scope>NUCLEOTIDE SEQUENCE</scope>
    <source>
        <strain evidence="2">NOD</strain>
        <tissue evidence="2">Thymus</tissue>
    </source>
</reference>
<feature type="region of interest" description="Disordered" evidence="1">
    <location>
        <begin position="90"/>
        <end position="117"/>
    </location>
</feature>
<reference evidence="2" key="4">
    <citation type="journal article" date="2001" name="Nature">
        <title>Functional annotation of a full-length mouse cDNA collection.</title>
        <authorList>
            <consortium name="The RIKEN Genome Exploration Research Group Phase II Team and the FANTOM Consortium"/>
        </authorList>
    </citation>
    <scope>NUCLEOTIDE SEQUENCE</scope>
    <source>
        <strain evidence="2">NOD</strain>
        <tissue evidence="2">Thymus</tissue>
    </source>
</reference>
<evidence type="ECO:0000313" key="3">
    <source>
        <dbReference type="MGI" id="MGI:1925543"/>
    </source>
</evidence>
<feature type="compositionally biased region" description="Low complexity" evidence="1">
    <location>
        <begin position="103"/>
        <end position="117"/>
    </location>
</feature>
<gene>
    <name evidence="3" type="primary">Tbcel</name>
    <name evidence="3" type="synonym">Lrrc35</name>
</gene>
<name>Q3U524_MOUSE</name>
<reference evidence="2" key="1">
    <citation type="journal article" date="1999" name="Methods Enzymol.">
        <title>High-efficiency full-length cDNA cloning.</title>
        <authorList>
            <person name="Carninci P."/>
            <person name="Hayashizaki Y."/>
        </authorList>
    </citation>
    <scope>NUCLEOTIDE SEQUENCE</scope>
    <source>
        <strain evidence="2">NOD</strain>
        <tissue evidence="2">Thymus</tissue>
    </source>
</reference>
<evidence type="ECO:0000256" key="1">
    <source>
        <dbReference type="SAM" id="MobiDB-lite"/>
    </source>
</evidence>
<organism evidence="2">
    <name type="scientific">Mus musculus</name>
    <name type="common">Mouse</name>
    <dbReference type="NCBI Taxonomy" id="10090"/>
    <lineage>
        <taxon>Eukaryota</taxon>
        <taxon>Metazoa</taxon>
        <taxon>Chordata</taxon>
        <taxon>Craniata</taxon>
        <taxon>Vertebrata</taxon>
        <taxon>Euteleostomi</taxon>
        <taxon>Mammalia</taxon>
        <taxon>Eutheria</taxon>
        <taxon>Euarchontoglires</taxon>
        <taxon>Glires</taxon>
        <taxon>Rodentia</taxon>
        <taxon>Myomorpha</taxon>
        <taxon>Muroidea</taxon>
        <taxon>Muridae</taxon>
        <taxon>Murinae</taxon>
        <taxon>Mus</taxon>
        <taxon>Mus</taxon>
    </lineage>
</organism>
<reference evidence="2" key="8">
    <citation type="journal article" date="2005" name="Science">
        <title>Antisense Transcription in the Mammalian Transcriptome.</title>
        <authorList>
            <consortium name="RIKEN Genome Exploration Research Group and Genome Science Group (Genome Network Project Core Group) and the FANTOM Consortium"/>
        </authorList>
    </citation>
    <scope>NUCLEOTIDE SEQUENCE</scope>
    <source>
        <strain evidence="2">NOD</strain>
        <tissue evidence="2">Thymus</tissue>
    </source>
</reference>
<sequence length="117" mass="12697">MDRFLVFSTTDFFRSVSRHGCISSLYVRACLSPSLPPPPPPSSPPLPYPPKMTETTGFLLCHWDLSATGLFPAKPKDSVVPQRGDAVFTSRDGVLLGRDGAPPREGWGPPREGWGSS</sequence>
<reference evidence="2" key="3">
    <citation type="journal article" date="2000" name="Genome Res.">
        <title>RIKEN integrated sequence analysis (RISA) system--384-format sequencing pipeline with 384 multicapillary sequencer.</title>
        <authorList>
            <person name="Shibata K."/>
            <person name="Itoh M."/>
            <person name="Aizawa K."/>
            <person name="Nagaoka S."/>
            <person name="Sasaki N."/>
            <person name="Carninci P."/>
            <person name="Konno H."/>
            <person name="Akiyama J."/>
            <person name="Nishi K."/>
            <person name="Kitsunai T."/>
            <person name="Tashiro H."/>
            <person name="Itoh M."/>
            <person name="Sumi N."/>
            <person name="Ishii Y."/>
            <person name="Nakamura S."/>
            <person name="Hazama M."/>
            <person name="Nishine T."/>
            <person name="Harada A."/>
            <person name="Yamamoto R."/>
            <person name="Matsumoto H."/>
            <person name="Sakaguchi S."/>
            <person name="Ikegami T."/>
            <person name="Kashiwagi K."/>
            <person name="Fujiwake S."/>
            <person name="Inoue K."/>
            <person name="Togawa Y."/>
            <person name="Izawa M."/>
            <person name="Ohara E."/>
            <person name="Watahiki M."/>
            <person name="Yoneda Y."/>
            <person name="Ishikawa T."/>
            <person name="Ozawa K."/>
            <person name="Tanaka T."/>
            <person name="Matsuura S."/>
            <person name="Kawai J."/>
            <person name="Okazaki Y."/>
            <person name="Muramatsu M."/>
            <person name="Inoue Y."/>
            <person name="Kira A."/>
            <person name="Hayashizaki Y."/>
        </authorList>
    </citation>
    <scope>NUCLEOTIDE SEQUENCE</scope>
    <source>
        <strain evidence="2">NOD</strain>
        <tissue evidence="2">Thymus</tissue>
    </source>
</reference>
<protein>
    <submittedName>
        <fullName evidence="2">Uncharacterized protein</fullName>
    </submittedName>
</protein>
<reference evidence="2" key="2">
    <citation type="journal article" date="2000" name="Genome Res.">
        <title>Normalization and subtraction of cap-trapper-selected cDNAs to prepare full-length cDNA libraries for rapid discovery of new genes.</title>
        <authorList>
            <person name="Carninci P."/>
            <person name="Shibata Y."/>
            <person name="Hayatsu N."/>
            <person name="Sugahara Y."/>
            <person name="Shibata K."/>
            <person name="Itoh M."/>
            <person name="Konno H."/>
            <person name="Okazaki Y."/>
            <person name="Muramatsu M."/>
            <person name="Hayashizaki Y."/>
        </authorList>
    </citation>
    <scope>NUCLEOTIDE SEQUENCE</scope>
    <source>
        <strain evidence="2">NOD</strain>
        <tissue evidence="2">Thymus</tissue>
    </source>
</reference>
<dbReference type="EMBL" id="AK153922">
    <property type="protein sequence ID" value="BAE32256.1"/>
    <property type="molecule type" value="mRNA"/>
</dbReference>
<dbReference type="AlphaFoldDB" id="Q3U524"/>
<dbReference type="AGR" id="MGI:1925543"/>